<evidence type="ECO:0008006" key="3">
    <source>
        <dbReference type="Google" id="ProtNLM"/>
    </source>
</evidence>
<keyword evidence="2" id="KW-1185">Reference proteome</keyword>
<evidence type="ECO:0000313" key="2">
    <source>
        <dbReference type="Proteomes" id="UP000598271"/>
    </source>
</evidence>
<organism evidence="1 2">
    <name type="scientific">Persicitalea jodogahamensis</name>
    <dbReference type="NCBI Taxonomy" id="402147"/>
    <lineage>
        <taxon>Bacteria</taxon>
        <taxon>Pseudomonadati</taxon>
        <taxon>Bacteroidota</taxon>
        <taxon>Cytophagia</taxon>
        <taxon>Cytophagales</taxon>
        <taxon>Spirosomataceae</taxon>
        <taxon>Persicitalea</taxon>
    </lineage>
</organism>
<dbReference type="EMBL" id="BMXF01000004">
    <property type="protein sequence ID" value="GHB80818.1"/>
    <property type="molecule type" value="Genomic_DNA"/>
</dbReference>
<proteinExistence type="predicted"/>
<dbReference type="AlphaFoldDB" id="A0A8J3D4A3"/>
<dbReference type="InterPro" id="IPR013785">
    <property type="entry name" value="Aldolase_TIM"/>
</dbReference>
<accession>A0A8J3D4A3</accession>
<gene>
    <name evidence="1" type="ORF">GCM10007390_39240</name>
</gene>
<reference evidence="1 2" key="1">
    <citation type="journal article" date="2014" name="Int. J. Syst. Evol. Microbiol.">
        <title>Complete genome sequence of Corynebacterium casei LMG S-19264T (=DSM 44701T), isolated from a smear-ripened cheese.</title>
        <authorList>
            <consortium name="US DOE Joint Genome Institute (JGI-PGF)"/>
            <person name="Walter F."/>
            <person name="Albersmeier A."/>
            <person name="Kalinowski J."/>
            <person name="Ruckert C."/>
        </authorList>
    </citation>
    <scope>NUCLEOTIDE SEQUENCE [LARGE SCALE GENOMIC DNA]</scope>
    <source>
        <strain evidence="1 2">KCTC 12866</strain>
    </source>
</reference>
<dbReference type="InterPro" id="IPR011060">
    <property type="entry name" value="RibuloseP-bd_barrel"/>
</dbReference>
<evidence type="ECO:0000313" key="1">
    <source>
        <dbReference type="EMBL" id="GHB80818.1"/>
    </source>
</evidence>
<protein>
    <recommendedName>
        <fullName evidence="3">Phosphoribosylanthranilate isomerase</fullName>
    </recommendedName>
</protein>
<dbReference type="Proteomes" id="UP000598271">
    <property type="component" value="Unassembled WGS sequence"/>
</dbReference>
<name>A0A8J3D4A3_9BACT</name>
<dbReference type="RefSeq" id="WP_189566390.1">
    <property type="nucleotide sequence ID" value="NZ_BMXF01000004.1"/>
</dbReference>
<comment type="caution">
    <text evidence="1">The sequence shown here is derived from an EMBL/GenBank/DDBJ whole genome shotgun (WGS) entry which is preliminary data.</text>
</comment>
<dbReference type="SUPFAM" id="SSF51366">
    <property type="entry name" value="Ribulose-phoshate binding barrel"/>
    <property type="match status" value="1"/>
</dbReference>
<dbReference type="Gene3D" id="3.20.20.70">
    <property type="entry name" value="Aldolase class I"/>
    <property type="match status" value="1"/>
</dbReference>
<sequence length="208" mass="23317">MLKTFVKISNVTNLSDARYCAGMGVDMLGFSIDENSDHYIVPKKYAEIRAWIAGVRLVVESAEKNPGKLLSTLAEYECDALQIEDPDLLLYLKSELDKPLLLRVDVDHYEADELDALMSRYAGEVEFFLLESNQNAPLTDEWQNYLRVLSGEYPILLGFGLENEDALESSIFSSGLKGIALRGSEEIRPGYKDFGSLMDILESLETDS</sequence>